<reference evidence="1 2" key="1">
    <citation type="submission" date="2019-05" db="EMBL/GenBank/DDBJ databases">
        <title>Another draft genome of Portunus trituberculatus and its Hox gene families provides insights of decapod evolution.</title>
        <authorList>
            <person name="Jeong J.-H."/>
            <person name="Song I."/>
            <person name="Kim S."/>
            <person name="Choi T."/>
            <person name="Kim D."/>
            <person name="Ryu S."/>
            <person name="Kim W."/>
        </authorList>
    </citation>
    <scope>NUCLEOTIDE SEQUENCE [LARGE SCALE GENOMIC DNA]</scope>
    <source>
        <tissue evidence="1">Muscle</tissue>
    </source>
</reference>
<keyword evidence="2" id="KW-1185">Reference proteome</keyword>
<sequence>MPSAGRASGDCFHISRFFSTKAFTYLCIHDNCVVQKKKALIKGKIGTNFYDITSLKANPTVVIAGDTRHIFIKEPRVTVSEHEEDWVGNSRVLYVYRGCRQGKTSCT</sequence>
<organism evidence="1 2">
    <name type="scientific">Portunus trituberculatus</name>
    <name type="common">Swimming crab</name>
    <name type="synonym">Neptunus trituberculatus</name>
    <dbReference type="NCBI Taxonomy" id="210409"/>
    <lineage>
        <taxon>Eukaryota</taxon>
        <taxon>Metazoa</taxon>
        <taxon>Ecdysozoa</taxon>
        <taxon>Arthropoda</taxon>
        <taxon>Crustacea</taxon>
        <taxon>Multicrustacea</taxon>
        <taxon>Malacostraca</taxon>
        <taxon>Eumalacostraca</taxon>
        <taxon>Eucarida</taxon>
        <taxon>Decapoda</taxon>
        <taxon>Pleocyemata</taxon>
        <taxon>Brachyura</taxon>
        <taxon>Eubrachyura</taxon>
        <taxon>Portunoidea</taxon>
        <taxon>Portunidae</taxon>
        <taxon>Portuninae</taxon>
        <taxon>Portunus</taxon>
    </lineage>
</organism>
<gene>
    <name evidence="1" type="ORF">E2C01_066617</name>
</gene>
<proteinExistence type="predicted"/>
<protein>
    <submittedName>
        <fullName evidence="1">Uncharacterized protein</fullName>
    </submittedName>
</protein>
<evidence type="ECO:0000313" key="1">
    <source>
        <dbReference type="EMBL" id="MPC72316.1"/>
    </source>
</evidence>
<accession>A0A5B7HQZ6</accession>
<name>A0A5B7HQZ6_PORTR</name>
<evidence type="ECO:0000313" key="2">
    <source>
        <dbReference type="Proteomes" id="UP000324222"/>
    </source>
</evidence>
<dbReference type="AlphaFoldDB" id="A0A5B7HQZ6"/>
<dbReference type="EMBL" id="VSRR010034519">
    <property type="protein sequence ID" value="MPC72316.1"/>
    <property type="molecule type" value="Genomic_DNA"/>
</dbReference>
<dbReference type="Proteomes" id="UP000324222">
    <property type="component" value="Unassembled WGS sequence"/>
</dbReference>
<comment type="caution">
    <text evidence="1">The sequence shown here is derived from an EMBL/GenBank/DDBJ whole genome shotgun (WGS) entry which is preliminary data.</text>
</comment>